<dbReference type="PIRSF" id="PIRSF033736">
    <property type="entry name" value="UCP033763"/>
    <property type="match status" value="1"/>
</dbReference>
<accession>A0ABW5ED04</accession>
<name>A0ABW5ED04_9GAMM</name>
<protein>
    <submittedName>
        <fullName evidence="1">DUF2000 domain-containing protein</fullName>
    </submittedName>
</protein>
<dbReference type="InterPro" id="IPR017021">
    <property type="entry name" value="UCP033763"/>
</dbReference>
<dbReference type="Pfam" id="PF09391">
    <property type="entry name" value="DUF2000"/>
    <property type="match status" value="1"/>
</dbReference>
<evidence type="ECO:0000313" key="1">
    <source>
        <dbReference type="EMBL" id="MFD2311122.1"/>
    </source>
</evidence>
<organism evidence="1 2">
    <name type="scientific">Microbulbifer halophilus</name>
    <dbReference type="NCBI Taxonomy" id="453963"/>
    <lineage>
        <taxon>Bacteria</taxon>
        <taxon>Pseudomonadati</taxon>
        <taxon>Pseudomonadota</taxon>
        <taxon>Gammaproteobacteria</taxon>
        <taxon>Cellvibrionales</taxon>
        <taxon>Microbulbiferaceae</taxon>
        <taxon>Microbulbifer</taxon>
    </lineage>
</organism>
<gene>
    <name evidence="1" type="ORF">ACFSKX_11910</name>
</gene>
<comment type="caution">
    <text evidence="1">The sequence shown here is derived from an EMBL/GenBank/DDBJ whole genome shotgun (WGS) entry which is preliminary data.</text>
</comment>
<sequence length="137" mass="15067">MSERKCVLIIDENLPLGMVANTAAVLAMSIGKLCPDMVGRDLFDAAGKVRRGITTMALPALKGNADLLRDLREKLQEYEPDLIVVDLVGATRTTRSYEEYAEVLAETPEEKQQYLGIALCGDKKVVNKFSGNLPLLR</sequence>
<keyword evidence="2" id="KW-1185">Reference proteome</keyword>
<evidence type="ECO:0000313" key="2">
    <source>
        <dbReference type="Proteomes" id="UP001597425"/>
    </source>
</evidence>
<dbReference type="InterPro" id="IPR018988">
    <property type="entry name" value="DUF2000"/>
</dbReference>
<reference evidence="2" key="1">
    <citation type="journal article" date="2019" name="Int. J. Syst. Evol. Microbiol.">
        <title>The Global Catalogue of Microorganisms (GCM) 10K type strain sequencing project: providing services to taxonomists for standard genome sequencing and annotation.</title>
        <authorList>
            <consortium name="The Broad Institute Genomics Platform"/>
            <consortium name="The Broad Institute Genome Sequencing Center for Infectious Disease"/>
            <person name="Wu L."/>
            <person name="Ma J."/>
        </authorList>
    </citation>
    <scope>NUCLEOTIDE SEQUENCE [LARGE SCALE GENOMIC DNA]</scope>
    <source>
        <strain evidence="2">KCTC 12848</strain>
    </source>
</reference>
<dbReference type="Gene3D" id="3.40.1490.10">
    <property type="entry name" value="Bit1"/>
    <property type="match status" value="1"/>
</dbReference>
<dbReference type="EMBL" id="JBHUJD010000014">
    <property type="protein sequence ID" value="MFD2311122.1"/>
    <property type="molecule type" value="Genomic_DNA"/>
</dbReference>
<dbReference type="RefSeq" id="WP_265721191.1">
    <property type="nucleotide sequence ID" value="NZ_JAPIVK010000009.1"/>
</dbReference>
<dbReference type="Proteomes" id="UP001597425">
    <property type="component" value="Unassembled WGS sequence"/>
</dbReference>
<dbReference type="SUPFAM" id="SSF102462">
    <property type="entry name" value="Peptidyl-tRNA hydrolase II"/>
    <property type="match status" value="1"/>
</dbReference>
<proteinExistence type="predicted"/>
<dbReference type="InterPro" id="IPR023476">
    <property type="entry name" value="Pep_tRNA_hydro_II_dom_sf"/>
</dbReference>